<dbReference type="Pfam" id="PF13932">
    <property type="entry name" value="SAM_GIDA_C"/>
    <property type="match status" value="1"/>
</dbReference>
<evidence type="ECO:0000256" key="2">
    <source>
        <dbReference type="ARBA" id="ARBA00007653"/>
    </source>
</evidence>
<dbReference type="AlphaFoldDB" id="A0AAD9PM26"/>
<dbReference type="FunFam" id="3.50.50.60:FF:000002">
    <property type="entry name" value="tRNA uridine 5-carboxymethylaminomethyl modification enzyme MnmG"/>
    <property type="match status" value="1"/>
</dbReference>
<feature type="chain" id="PRO_5042186208" evidence="5">
    <location>
        <begin position="21"/>
        <end position="731"/>
    </location>
</feature>
<evidence type="ECO:0000256" key="4">
    <source>
        <dbReference type="ARBA" id="ARBA00022827"/>
    </source>
</evidence>
<dbReference type="PRINTS" id="PR00411">
    <property type="entry name" value="PNDRDTASEI"/>
</dbReference>
<dbReference type="RefSeq" id="XP_067803764.1">
    <property type="nucleotide sequence ID" value="XM_067947200.1"/>
</dbReference>
<dbReference type="SUPFAM" id="SSF51905">
    <property type="entry name" value="FAD/NAD(P)-binding domain"/>
    <property type="match status" value="1"/>
</dbReference>
<dbReference type="InterPro" id="IPR036188">
    <property type="entry name" value="FAD/NAD-bd_sf"/>
</dbReference>
<reference evidence="7" key="1">
    <citation type="journal article" date="2023" name="Nat. Microbiol.">
        <title>Babesia duncani multi-omics identifies virulence factors and drug targets.</title>
        <authorList>
            <person name="Singh P."/>
            <person name="Lonardi S."/>
            <person name="Liang Q."/>
            <person name="Vydyam P."/>
            <person name="Khabirova E."/>
            <person name="Fang T."/>
            <person name="Gihaz S."/>
            <person name="Thekkiniath J."/>
            <person name="Munshi M."/>
            <person name="Abel S."/>
            <person name="Ciampossin L."/>
            <person name="Batugedara G."/>
            <person name="Gupta M."/>
            <person name="Lu X.M."/>
            <person name="Lenz T."/>
            <person name="Chakravarty S."/>
            <person name="Cornillot E."/>
            <person name="Hu Y."/>
            <person name="Ma W."/>
            <person name="Gonzalez L.M."/>
            <person name="Sanchez S."/>
            <person name="Estrada K."/>
            <person name="Sanchez-Flores A."/>
            <person name="Montero E."/>
            <person name="Harb O.S."/>
            <person name="Le Roch K.G."/>
            <person name="Mamoun C.B."/>
        </authorList>
    </citation>
    <scope>NUCLEOTIDE SEQUENCE</scope>
    <source>
        <strain evidence="7">WA1</strain>
    </source>
</reference>
<dbReference type="EMBL" id="JALLKP010000002">
    <property type="protein sequence ID" value="KAK2196922.1"/>
    <property type="molecule type" value="Genomic_DNA"/>
</dbReference>
<dbReference type="GO" id="GO:0002098">
    <property type="term" value="P:tRNA wobble uridine modification"/>
    <property type="evidence" value="ECO:0007669"/>
    <property type="project" value="InterPro"/>
</dbReference>
<dbReference type="InterPro" id="IPR004416">
    <property type="entry name" value="MnmG"/>
</dbReference>
<feature type="signal peptide" evidence="5">
    <location>
        <begin position="1"/>
        <end position="20"/>
    </location>
</feature>
<keyword evidence="8" id="KW-1185">Reference proteome</keyword>
<dbReference type="Gene3D" id="3.50.50.60">
    <property type="entry name" value="FAD/NAD(P)-binding domain"/>
    <property type="match status" value="2"/>
</dbReference>
<dbReference type="GO" id="GO:0005737">
    <property type="term" value="C:cytoplasm"/>
    <property type="evidence" value="ECO:0007669"/>
    <property type="project" value="UniProtKB-ARBA"/>
</dbReference>
<dbReference type="NCBIfam" id="TIGR00136">
    <property type="entry name" value="mnmG_gidA"/>
    <property type="match status" value="1"/>
</dbReference>
<name>A0AAD9PM26_9APIC</name>
<accession>A0AAD9PM26</accession>
<dbReference type="InterPro" id="IPR002218">
    <property type="entry name" value="MnmG-rel"/>
</dbReference>
<dbReference type="SMART" id="SM01228">
    <property type="entry name" value="GIDA_assoc_3"/>
    <property type="match status" value="1"/>
</dbReference>
<dbReference type="InterPro" id="IPR040131">
    <property type="entry name" value="MnmG_N"/>
</dbReference>
<dbReference type="GeneID" id="94336469"/>
<keyword evidence="3" id="KW-0285">Flavoprotein</keyword>
<evidence type="ECO:0000256" key="5">
    <source>
        <dbReference type="SAM" id="SignalP"/>
    </source>
</evidence>
<comment type="similarity">
    <text evidence="2">Belongs to the MnmG family.</text>
</comment>
<evidence type="ECO:0000256" key="3">
    <source>
        <dbReference type="ARBA" id="ARBA00022630"/>
    </source>
</evidence>
<dbReference type="KEGG" id="bdw:94336469"/>
<keyword evidence="5" id="KW-0732">Signal</keyword>
<dbReference type="Proteomes" id="UP001214638">
    <property type="component" value="Unassembled WGS sequence"/>
</dbReference>
<dbReference type="Gene3D" id="1.10.150.570">
    <property type="entry name" value="GidA associated domain, C-terminal subdomain"/>
    <property type="match status" value="1"/>
</dbReference>
<protein>
    <submittedName>
        <fullName evidence="7">Bifunctional MnmG</fullName>
    </submittedName>
</protein>
<evidence type="ECO:0000313" key="8">
    <source>
        <dbReference type="Proteomes" id="UP001214638"/>
    </source>
</evidence>
<organism evidence="7 8">
    <name type="scientific">Babesia duncani</name>
    <dbReference type="NCBI Taxonomy" id="323732"/>
    <lineage>
        <taxon>Eukaryota</taxon>
        <taxon>Sar</taxon>
        <taxon>Alveolata</taxon>
        <taxon>Apicomplexa</taxon>
        <taxon>Aconoidasida</taxon>
        <taxon>Piroplasmida</taxon>
        <taxon>Babesiidae</taxon>
        <taxon>Babesia</taxon>
    </lineage>
</organism>
<dbReference type="GO" id="GO:0050660">
    <property type="term" value="F:flavin adenine dinucleotide binding"/>
    <property type="evidence" value="ECO:0007669"/>
    <property type="project" value="InterPro"/>
</dbReference>
<dbReference type="InterPro" id="IPR026904">
    <property type="entry name" value="MnmG_C"/>
</dbReference>
<evidence type="ECO:0000256" key="1">
    <source>
        <dbReference type="ARBA" id="ARBA00001974"/>
    </source>
</evidence>
<evidence type="ECO:0000313" key="7">
    <source>
        <dbReference type="EMBL" id="KAK2196922.1"/>
    </source>
</evidence>
<dbReference type="InterPro" id="IPR047001">
    <property type="entry name" value="MnmG_C_subdom"/>
</dbReference>
<evidence type="ECO:0000259" key="6">
    <source>
        <dbReference type="SMART" id="SM01228"/>
    </source>
</evidence>
<comment type="caution">
    <text evidence="7">The sequence shown here is derived from an EMBL/GenBank/DDBJ whole genome shotgun (WGS) entry which is preliminary data.</text>
</comment>
<dbReference type="InterPro" id="IPR044920">
    <property type="entry name" value="MnmG_C_subdom_sf"/>
</dbReference>
<sequence length="731" mass="80525">MRLQIPFFVIICYHIATGAAIRNCVDSLKLKNELHIRRKLIPNFLAPDVVVIGGGHSGCEAAAASARVGAKTLLLTSRLSSIGEMSCNPSIGGVGKGNIVCEIDALDGIMGLAADEGGIMFHLLNRSKGPAVQGPRSQQDRDIYAATVRKMLSEYPNLIIMEAMAHDIIFEGNTVVGVQLSDNNTISCKSVVVTTGTFLRGRCHVSKDMHMGGRMDRFNNEFEPPSDGLCSTFERLGIQTGRFKTGTPPRLSKDSIDFSQLDIHNGDDEPTAFSQLNAEHGPPLKNGTIQCFKTRTNDKVHEIVQDNLHTLPNYESGYGKGLGPRYCISIASKVQRFPHHSSHIVWLEPEGISSNLIYPNGLSGAFPEHVQLNLLRAIKGLENAVITTPAYDVEYNYVNPKQLDHTLRMENTKGLYFAGQICGTTGYEEAAGLGIVAGANAAISALGCAPAFVLNRSDGYIGVLVDDLVTRGTSEPYRMFTSRAEDRLFLRIDNADLRLVEKGVKCGLIKNQLRLDLIKEKYAYSQAIFNVLGEHKLPINKWTCGKIDCTDLKSGWDMLNINKTTLDEILDVLFSKCNVENVKKGKSLPQLSHAEITGLCFSFSDLNKYFEAAQNVSMEKLKSKIPNHISATVIGQAKYGPFVNRNRNLIERIHRGRAIPIKPDLVLSRYIIQLMRICDREKFAFLSSEEVEILNKNRPATIQEAANLPGITIASLSLLASYILKNFSLKI</sequence>
<gene>
    <name evidence="7" type="ORF">BdWA1_002171</name>
</gene>
<comment type="cofactor">
    <cofactor evidence="1">
        <name>FAD</name>
        <dbReference type="ChEBI" id="CHEBI:57692"/>
    </cofactor>
</comment>
<dbReference type="Pfam" id="PF01134">
    <property type="entry name" value="GIDA"/>
    <property type="match status" value="1"/>
</dbReference>
<dbReference type="PANTHER" id="PTHR11806">
    <property type="entry name" value="GLUCOSE INHIBITED DIVISION PROTEIN A"/>
    <property type="match status" value="1"/>
</dbReference>
<feature type="domain" description="tRNA uridine 5-carboxymethylaminomethyl modification enzyme C-terminal subdomain" evidence="6">
    <location>
        <begin position="637"/>
        <end position="721"/>
    </location>
</feature>
<dbReference type="PANTHER" id="PTHR11806:SF0">
    <property type="entry name" value="PROTEIN MTO1 HOMOLOG, MITOCHONDRIAL"/>
    <property type="match status" value="1"/>
</dbReference>
<keyword evidence="4" id="KW-0274">FAD</keyword>
<proteinExistence type="inferred from homology"/>
<dbReference type="GO" id="GO:0030488">
    <property type="term" value="P:tRNA methylation"/>
    <property type="evidence" value="ECO:0007669"/>
    <property type="project" value="TreeGrafter"/>
</dbReference>